<sequence>MNELSVKIYNMMDSMSTSSYDRPTASTRSVWTAQEYLECLVYQACRNLACEGQPFASTFDRKNLKKEFGRNKALHRIRSIIMLVINVAVNYTNMTPSIVIRRIEEIRPTKNPEWCPIPELERCGKKEKEWLIGIIMEKQGLLLKSSEGEEFNVKVERGGEDLEEHDDSKRAKTI</sequence>
<gene>
    <name evidence="2" type="ORF">K458DRAFT_387637</name>
</gene>
<dbReference type="EMBL" id="MU005578">
    <property type="protein sequence ID" value="KAF2685674.1"/>
    <property type="molecule type" value="Genomic_DNA"/>
</dbReference>
<proteinExistence type="predicted"/>
<protein>
    <submittedName>
        <fullName evidence="2">Uncharacterized protein</fullName>
    </submittedName>
</protein>
<organism evidence="2 3">
    <name type="scientific">Lentithecium fluviatile CBS 122367</name>
    <dbReference type="NCBI Taxonomy" id="1168545"/>
    <lineage>
        <taxon>Eukaryota</taxon>
        <taxon>Fungi</taxon>
        <taxon>Dikarya</taxon>
        <taxon>Ascomycota</taxon>
        <taxon>Pezizomycotina</taxon>
        <taxon>Dothideomycetes</taxon>
        <taxon>Pleosporomycetidae</taxon>
        <taxon>Pleosporales</taxon>
        <taxon>Massarineae</taxon>
        <taxon>Lentitheciaceae</taxon>
        <taxon>Lentithecium</taxon>
    </lineage>
</organism>
<name>A0A6G1J560_9PLEO</name>
<dbReference type="OrthoDB" id="3748652at2759"/>
<evidence type="ECO:0000313" key="2">
    <source>
        <dbReference type="EMBL" id="KAF2685674.1"/>
    </source>
</evidence>
<reference evidence="2" key="1">
    <citation type="journal article" date="2020" name="Stud. Mycol.">
        <title>101 Dothideomycetes genomes: a test case for predicting lifestyles and emergence of pathogens.</title>
        <authorList>
            <person name="Haridas S."/>
            <person name="Albert R."/>
            <person name="Binder M."/>
            <person name="Bloem J."/>
            <person name="Labutti K."/>
            <person name="Salamov A."/>
            <person name="Andreopoulos B."/>
            <person name="Baker S."/>
            <person name="Barry K."/>
            <person name="Bills G."/>
            <person name="Bluhm B."/>
            <person name="Cannon C."/>
            <person name="Castanera R."/>
            <person name="Culley D."/>
            <person name="Daum C."/>
            <person name="Ezra D."/>
            <person name="Gonzalez J."/>
            <person name="Henrissat B."/>
            <person name="Kuo A."/>
            <person name="Liang C."/>
            <person name="Lipzen A."/>
            <person name="Lutzoni F."/>
            <person name="Magnuson J."/>
            <person name="Mondo S."/>
            <person name="Nolan M."/>
            <person name="Ohm R."/>
            <person name="Pangilinan J."/>
            <person name="Park H.-J."/>
            <person name="Ramirez L."/>
            <person name="Alfaro M."/>
            <person name="Sun H."/>
            <person name="Tritt A."/>
            <person name="Yoshinaga Y."/>
            <person name="Zwiers L.-H."/>
            <person name="Turgeon B."/>
            <person name="Goodwin S."/>
            <person name="Spatafora J."/>
            <person name="Crous P."/>
            <person name="Grigoriev I."/>
        </authorList>
    </citation>
    <scope>NUCLEOTIDE SEQUENCE</scope>
    <source>
        <strain evidence="2">CBS 122367</strain>
    </source>
</reference>
<dbReference type="Proteomes" id="UP000799291">
    <property type="component" value="Unassembled WGS sequence"/>
</dbReference>
<evidence type="ECO:0000313" key="3">
    <source>
        <dbReference type="Proteomes" id="UP000799291"/>
    </source>
</evidence>
<keyword evidence="3" id="KW-1185">Reference proteome</keyword>
<feature type="region of interest" description="Disordered" evidence="1">
    <location>
        <begin position="154"/>
        <end position="174"/>
    </location>
</feature>
<evidence type="ECO:0000256" key="1">
    <source>
        <dbReference type="SAM" id="MobiDB-lite"/>
    </source>
</evidence>
<accession>A0A6G1J560</accession>
<dbReference type="AlphaFoldDB" id="A0A6G1J560"/>